<dbReference type="Proteomes" id="UP001396898">
    <property type="component" value="Unassembled WGS sequence"/>
</dbReference>
<keyword evidence="3" id="KW-1185">Reference proteome</keyword>
<feature type="compositionally biased region" description="Basic residues" evidence="1">
    <location>
        <begin position="1"/>
        <end position="15"/>
    </location>
</feature>
<evidence type="ECO:0000313" key="2">
    <source>
        <dbReference type="EMBL" id="KAK8023066.1"/>
    </source>
</evidence>
<organism evidence="2 3">
    <name type="scientific">Apiospora marii</name>
    <dbReference type="NCBI Taxonomy" id="335849"/>
    <lineage>
        <taxon>Eukaryota</taxon>
        <taxon>Fungi</taxon>
        <taxon>Dikarya</taxon>
        <taxon>Ascomycota</taxon>
        <taxon>Pezizomycotina</taxon>
        <taxon>Sordariomycetes</taxon>
        <taxon>Xylariomycetidae</taxon>
        <taxon>Amphisphaeriales</taxon>
        <taxon>Apiosporaceae</taxon>
        <taxon>Apiospora</taxon>
    </lineage>
</organism>
<feature type="compositionally biased region" description="Acidic residues" evidence="1">
    <location>
        <begin position="408"/>
        <end position="417"/>
    </location>
</feature>
<reference evidence="2 3" key="1">
    <citation type="submission" date="2023-01" db="EMBL/GenBank/DDBJ databases">
        <title>Analysis of 21 Apiospora genomes using comparative genomics revels a genus with tremendous synthesis potential of carbohydrate active enzymes and secondary metabolites.</title>
        <authorList>
            <person name="Sorensen T."/>
        </authorList>
    </citation>
    <scope>NUCLEOTIDE SEQUENCE [LARGE SCALE GENOMIC DNA]</scope>
    <source>
        <strain evidence="2 3">CBS 20057</strain>
    </source>
</reference>
<feature type="compositionally biased region" description="Polar residues" evidence="1">
    <location>
        <begin position="391"/>
        <end position="406"/>
    </location>
</feature>
<feature type="compositionally biased region" description="Low complexity" evidence="1">
    <location>
        <begin position="210"/>
        <end position="221"/>
    </location>
</feature>
<gene>
    <name evidence="2" type="ORF">PG991_006947</name>
</gene>
<evidence type="ECO:0000313" key="3">
    <source>
        <dbReference type="Proteomes" id="UP001396898"/>
    </source>
</evidence>
<feature type="compositionally biased region" description="Acidic residues" evidence="1">
    <location>
        <begin position="222"/>
        <end position="238"/>
    </location>
</feature>
<feature type="region of interest" description="Disordered" evidence="1">
    <location>
        <begin position="385"/>
        <end position="429"/>
    </location>
</feature>
<dbReference type="EMBL" id="JAQQWI010000009">
    <property type="protein sequence ID" value="KAK8023066.1"/>
    <property type="molecule type" value="Genomic_DNA"/>
</dbReference>
<feature type="compositionally biased region" description="Basic and acidic residues" evidence="1">
    <location>
        <begin position="85"/>
        <end position="94"/>
    </location>
</feature>
<feature type="region of interest" description="Disordered" evidence="1">
    <location>
        <begin position="329"/>
        <end position="363"/>
    </location>
</feature>
<feature type="region of interest" description="Disordered" evidence="1">
    <location>
        <begin position="41"/>
        <end position="308"/>
    </location>
</feature>
<comment type="caution">
    <text evidence="2">The sequence shown here is derived from an EMBL/GenBank/DDBJ whole genome shotgun (WGS) entry which is preliminary data.</text>
</comment>
<feature type="compositionally biased region" description="Basic and acidic residues" evidence="1">
    <location>
        <begin position="152"/>
        <end position="163"/>
    </location>
</feature>
<feature type="compositionally biased region" description="Low complexity" evidence="1">
    <location>
        <begin position="100"/>
        <end position="114"/>
    </location>
</feature>
<feature type="compositionally biased region" description="Polar residues" evidence="1">
    <location>
        <begin position="45"/>
        <end position="62"/>
    </location>
</feature>
<name>A0ABR1RYR0_9PEZI</name>
<accession>A0ABR1RYR0</accession>
<evidence type="ECO:0000256" key="1">
    <source>
        <dbReference type="SAM" id="MobiDB-lite"/>
    </source>
</evidence>
<sequence length="429" mass="46956">MQFKRKATGCQKHRLSNLTGVGSNPEIPVCDFNVSLPQKFGFGNSARQSASTPKSTGSQQVPRRQETAIQGGHTSSSSNNRSRHWTTEEGKELRLPSSLAAATRPAAAAAATDAQQWQQSHHNGPLFPPSPLGVEQQPDRPSLLFFFRHGQGRGERSPFDKRCGRPVRGQDGSLHASGGLSGLEIQPRAFGDPWGGGLDSGQPSPLCLNTPAKATTVTTPPDCEDDDDDDDDPEEEEPQSQQQQILAENFAARTHAPKPSLGRRGAIYVSPNRHKTHDRSPSSADRLMQERHSFDENGEISLLRNPPKSEFLGGNMKRWEALLAEQTAAAVALSKTGDSPRQEQQEEDDDGEREPSGIGNRANEEAVEAVRRLGRGEFQTVFSDFERAHTRSATLAQLQRQRTRSPNGEDDDPEQSEESGSSKHRPRSI</sequence>
<protein>
    <submittedName>
        <fullName evidence="2">Uncharacterized protein</fullName>
    </submittedName>
</protein>
<feature type="region of interest" description="Disordered" evidence="1">
    <location>
        <begin position="1"/>
        <end position="26"/>
    </location>
</feature>
<proteinExistence type="predicted"/>